<name>A0A0D3KS62_EMIH1</name>
<dbReference type="PaxDb" id="2903-EOD38597"/>
<dbReference type="Proteomes" id="UP000013827">
    <property type="component" value="Unassembled WGS sequence"/>
</dbReference>
<keyword evidence="2" id="KW-1133">Transmembrane helix</keyword>
<accession>A0A0D3KS62</accession>
<evidence type="ECO:0000256" key="2">
    <source>
        <dbReference type="SAM" id="Phobius"/>
    </source>
</evidence>
<dbReference type="RefSeq" id="XP_005791026.1">
    <property type="nucleotide sequence ID" value="XM_005790969.1"/>
</dbReference>
<dbReference type="HOGENOM" id="CLU_919627_0_0_1"/>
<proteinExistence type="predicted"/>
<dbReference type="KEGG" id="ehx:EMIHUDRAFT_224379"/>
<organism evidence="3 4">
    <name type="scientific">Emiliania huxleyi (strain CCMP1516)</name>
    <dbReference type="NCBI Taxonomy" id="280463"/>
    <lineage>
        <taxon>Eukaryota</taxon>
        <taxon>Haptista</taxon>
        <taxon>Haptophyta</taxon>
        <taxon>Prymnesiophyceae</taxon>
        <taxon>Isochrysidales</taxon>
        <taxon>Noelaerhabdaceae</taxon>
        <taxon>Emiliania</taxon>
    </lineage>
</organism>
<keyword evidence="2" id="KW-0472">Membrane</keyword>
<dbReference type="EnsemblProtists" id="EOD38597">
    <property type="protein sequence ID" value="EOD38597"/>
    <property type="gene ID" value="EMIHUDRAFT_224379"/>
</dbReference>
<keyword evidence="4" id="KW-1185">Reference proteome</keyword>
<evidence type="ECO:0000256" key="1">
    <source>
        <dbReference type="SAM" id="MobiDB-lite"/>
    </source>
</evidence>
<feature type="transmembrane region" description="Helical" evidence="2">
    <location>
        <begin position="173"/>
        <end position="194"/>
    </location>
</feature>
<evidence type="ECO:0000313" key="3">
    <source>
        <dbReference type="EnsemblProtists" id="EOD38597"/>
    </source>
</evidence>
<sequence length="303" mass="32201">MSRAARRAESLLRSVRALEHIIERKRGLEDALPRASAGLEARAGGVIHDTVAGTLRHLHQYERRLDAAAAAAAGDRAWRAVEDMPLRLLMASALFQCEHTPASAEHVVRSATEGCAQLGRAWARPAMQSAAGPPGGSNPKRATGRSHRSAGGASPAALDRSPRVVARPAHAHVLASTAAFGGAICAFIALWILLAPIGLFPTVGGAHSVHFESDSLFGRHALRQKARLQRGTTIVLRCCSLTFPTALALAHFGLPLLAFGELFSALLPRQFAGTVELEYPLLDASAVKLDLMPPQALPKPYVE</sequence>
<evidence type="ECO:0000313" key="4">
    <source>
        <dbReference type="Proteomes" id="UP000013827"/>
    </source>
</evidence>
<reference evidence="3" key="2">
    <citation type="submission" date="2024-10" db="UniProtKB">
        <authorList>
            <consortium name="EnsemblProtists"/>
        </authorList>
    </citation>
    <scope>IDENTIFICATION</scope>
</reference>
<keyword evidence="2" id="KW-0812">Transmembrane</keyword>
<dbReference type="InterPro" id="IPR035926">
    <property type="entry name" value="NusB-like_sf"/>
</dbReference>
<dbReference type="GeneID" id="17283868"/>
<dbReference type="Gene3D" id="1.10.940.10">
    <property type="entry name" value="NusB-like"/>
    <property type="match status" value="1"/>
</dbReference>
<dbReference type="AlphaFoldDB" id="A0A0D3KS62"/>
<feature type="region of interest" description="Disordered" evidence="1">
    <location>
        <begin position="126"/>
        <end position="161"/>
    </location>
</feature>
<reference evidence="4" key="1">
    <citation type="journal article" date="2013" name="Nature">
        <title>Pan genome of the phytoplankton Emiliania underpins its global distribution.</title>
        <authorList>
            <person name="Read B.A."/>
            <person name="Kegel J."/>
            <person name="Klute M.J."/>
            <person name="Kuo A."/>
            <person name="Lefebvre S.C."/>
            <person name="Maumus F."/>
            <person name="Mayer C."/>
            <person name="Miller J."/>
            <person name="Monier A."/>
            <person name="Salamov A."/>
            <person name="Young J."/>
            <person name="Aguilar M."/>
            <person name="Claverie J.M."/>
            <person name="Frickenhaus S."/>
            <person name="Gonzalez K."/>
            <person name="Herman E.K."/>
            <person name="Lin Y.C."/>
            <person name="Napier J."/>
            <person name="Ogata H."/>
            <person name="Sarno A.F."/>
            <person name="Shmutz J."/>
            <person name="Schroeder D."/>
            <person name="de Vargas C."/>
            <person name="Verret F."/>
            <person name="von Dassow P."/>
            <person name="Valentin K."/>
            <person name="Van de Peer Y."/>
            <person name="Wheeler G."/>
            <person name="Dacks J.B."/>
            <person name="Delwiche C.F."/>
            <person name="Dyhrman S.T."/>
            <person name="Glockner G."/>
            <person name="John U."/>
            <person name="Richards T."/>
            <person name="Worden A.Z."/>
            <person name="Zhang X."/>
            <person name="Grigoriev I.V."/>
            <person name="Allen A.E."/>
            <person name="Bidle K."/>
            <person name="Borodovsky M."/>
            <person name="Bowler C."/>
            <person name="Brownlee C."/>
            <person name="Cock J.M."/>
            <person name="Elias M."/>
            <person name="Gladyshev V.N."/>
            <person name="Groth M."/>
            <person name="Guda C."/>
            <person name="Hadaegh A."/>
            <person name="Iglesias-Rodriguez M.D."/>
            <person name="Jenkins J."/>
            <person name="Jones B.M."/>
            <person name="Lawson T."/>
            <person name="Leese F."/>
            <person name="Lindquist E."/>
            <person name="Lobanov A."/>
            <person name="Lomsadze A."/>
            <person name="Malik S.B."/>
            <person name="Marsh M.E."/>
            <person name="Mackinder L."/>
            <person name="Mock T."/>
            <person name="Mueller-Roeber B."/>
            <person name="Pagarete A."/>
            <person name="Parker M."/>
            <person name="Probert I."/>
            <person name="Quesneville H."/>
            <person name="Raines C."/>
            <person name="Rensing S.A."/>
            <person name="Riano-Pachon D.M."/>
            <person name="Richier S."/>
            <person name="Rokitta S."/>
            <person name="Shiraiwa Y."/>
            <person name="Soanes D.M."/>
            <person name="van der Giezen M."/>
            <person name="Wahlund T.M."/>
            <person name="Williams B."/>
            <person name="Wilson W."/>
            <person name="Wolfe G."/>
            <person name="Wurch L.L."/>
        </authorList>
    </citation>
    <scope>NUCLEOTIDE SEQUENCE</scope>
</reference>
<protein>
    <submittedName>
        <fullName evidence="3">Uncharacterized protein</fullName>
    </submittedName>
</protein>